<name>A0A9D4LLM7_DREPO</name>
<comment type="caution">
    <text evidence="1">The sequence shown here is derived from an EMBL/GenBank/DDBJ whole genome shotgun (WGS) entry which is preliminary data.</text>
</comment>
<evidence type="ECO:0000313" key="1">
    <source>
        <dbReference type="EMBL" id="KAH3861050.1"/>
    </source>
</evidence>
<reference evidence="1" key="2">
    <citation type="submission" date="2020-11" db="EMBL/GenBank/DDBJ databases">
        <authorList>
            <person name="McCartney M.A."/>
            <person name="Auch B."/>
            <person name="Kono T."/>
            <person name="Mallez S."/>
            <person name="Becker A."/>
            <person name="Gohl D.M."/>
            <person name="Silverstein K.A.T."/>
            <person name="Koren S."/>
            <person name="Bechman K.B."/>
            <person name="Herman A."/>
            <person name="Abrahante J.E."/>
            <person name="Garbe J."/>
        </authorList>
    </citation>
    <scope>NUCLEOTIDE SEQUENCE</scope>
    <source>
        <strain evidence="1">Duluth1</strain>
        <tissue evidence="1">Whole animal</tissue>
    </source>
</reference>
<dbReference type="EMBL" id="JAIWYP010000002">
    <property type="protein sequence ID" value="KAH3861050.1"/>
    <property type="molecule type" value="Genomic_DNA"/>
</dbReference>
<protein>
    <submittedName>
        <fullName evidence="1">Uncharacterized protein</fullName>
    </submittedName>
</protein>
<dbReference type="AlphaFoldDB" id="A0A9D4LLM7"/>
<reference evidence="1" key="1">
    <citation type="journal article" date="2019" name="bioRxiv">
        <title>The Genome of the Zebra Mussel, Dreissena polymorpha: A Resource for Invasive Species Research.</title>
        <authorList>
            <person name="McCartney M.A."/>
            <person name="Auch B."/>
            <person name="Kono T."/>
            <person name="Mallez S."/>
            <person name="Zhang Y."/>
            <person name="Obille A."/>
            <person name="Becker A."/>
            <person name="Abrahante J.E."/>
            <person name="Garbe J."/>
            <person name="Badalamenti J.P."/>
            <person name="Herman A."/>
            <person name="Mangelson H."/>
            <person name="Liachko I."/>
            <person name="Sullivan S."/>
            <person name="Sone E.D."/>
            <person name="Koren S."/>
            <person name="Silverstein K.A.T."/>
            <person name="Beckman K.B."/>
            <person name="Gohl D.M."/>
        </authorList>
    </citation>
    <scope>NUCLEOTIDE SEQUENCE</scope>
    <source>
        <strain evidence="1">Duluth1</strain>
        <tissue evidence="1">Whole animal</tissue>
    </source>
</reference>
<proteinExistence type="predicted"/>
<keyword evidence="2" id="KW-1185">Reference proteome</keyword>
<evidence type="ECO:0000313" key="2">
    <source>
        <dbReference type="Proteomes" id="UP000828390"/>
    </source>
</evidence>
<dbReference type="Proteomes" id="UP000828390">
    <property type="component" value="Unassembled WGS sequence"/>
</dbReference>
<gene>
    <name evidence="1" type="ORF">DPMN_023977</name>
</gene>
<accession>A0A9D4LLM7</accession>
<sequence>MLNCTNFQTCVSTACLSPPPPDKQCPLEKVRQIGRDVRHTANCKVTDADLQYFFLTLSTLLADPICLVHDPSATEARRKLSDLQNDRISLEDLGKLLIEANQILTQTKEAGERFSEEAEKTLKEGLDALEAKIQAGEQSIENKTQESINRIKQAANEKELDEYDRGVAGLSL</sequence>
<organism evidence="1 2">
    <name type="scientific">Dreissena polymorpha</name>
    <name type="common">Zebra mussel</name>
    <name type="synonym">Mytilus polymorpha</name>
    <dbReference type="NCBI Taxonomy" id="45954"/>
    <lineage>
        <taxon>Eukaryota</taxon>
        <taxon>Metazoa</taxon>
        <taxon>Spiralia</taxon>
        <taxon>Lophotrochozoa</taxon>
        <taxon>Mollusca</taxon>
        <taxon>Bivalvia</taxon>
        <taxon>Autobranchia</taxon>
        <taxon>Heteroconchia</taxon>
        <taxon>Euheterodonta</taxon>
        <taxon>Imparidentia</taxon>
        <taxon>Neoheterodontei</taxon>
        <taxon>Myida</taxon>
        <taxon>Dreissenoidea</taxon>
        <taxon>Dreissenidae</taxon>
        <taxon>Dreissena</taxon>
    </lineage>
</organism>